<evidence type="ECO:0000313" key="1">
    <source>
        <dbReference type="EMBL" id="RUO95534.1"/>
    </source>
</evidence>
<sequence length="90" mass="10561">MQILNLKSSVIFGHLLRTGFHDWLYKPLLDKEKRNNQLVELHQFGNAIASVIKKEKLVMLVPTYLLDDIGWYSDKLGICLYVRQLLNFRS</sequence>
<protein>
    <submittedName>
        <fullName evidence="1">Uncharacterized protein</fullName>
    </submittedName>
</protein>
<dbReference type="EMBL" id="RBNI01028735">
    <property type="protein sequence ID" value="RUO95534.1"/>
    <property type="molecule type" value="Genomic_DNA"/>
</dbReference>
<gene>
    <name evidence="1" type="ORF">BC936DRAFT_143819</name>
</gene>
<name>A0A432ZYH9_9FUNG</name>
<organism evidence="1 2">
    <name type="scientific">Jimgerdemannia flammicorona</name>
    <dbReference type="NCBI Taxonomy" id="994334"/>
    <lineage>
        <taxon>Eukaryota</taxon>
        <taxon>Fungi</taxon>
        <taxon>Fungi incertae sedis</taxon>
        <taxon>Mucoromycota</taxon>
        <taxon>Mucoromycotina</taxon>
        <taxon>Endogonomycetes</taxon>
        <taxon>Endogonales</taxon>
        <taxon>Endogonaceae</taxon>
        <taxon>Jimgerdemannia</taxon>
    </lineage>
</organism>
<accession>A0A432ZYH9</accession>
<comment type="caution">
    <text evidence="1">The sequence shown here is derived from an EMBL/GenBank/DDBJ whole genome shotgun (WGS) entry which is preliminary data.</text>
</comment>
<proteinExistence type="predicted"/>
<dbReference type="AlphaFoldDB" id="A0A432ZYH9"/>
<reference evidence="1 2" key="1">
    <citation type="journal article" date="2018" name="New Phytol.">
        <title>Phylogenomics of Endogonaceae and evolution of mycorrhizas within Mucoromycota.</title>
        <authorList>
            <person name="Chang Y."/>
            <person name="Desiro A."/>
            <person name="Na H."/>
            <person name="Sandor L."/>
            <person name="Lipzen A."/>
            <person name="Clum A."/>
            <person name="Barry K."/>
            <person name="Grigoriev I.V."/>
            <person name="Martin F.M."/>
            <person name="Stajich J.E."/>
            <person name="Smith M.E."/>
            <person name="Bonito G."/>
            <person name="Spatafora J.W."/>
        </authorList>
    </citation>
    <scope>NUCLEOTIDE SEQUENCE [LARGE SCALE GENOMIC DNA]</scope>
    <source>
        <strain evidence="1 2">GMNB39</strain>
    </source>
</reference>
<keyword evidence="2" id="KW-1185">Reference proteome</keyword>
<dbReference type="Proteomes" id="UP000268093">
    <property type="component" value="Unassembled WGS sequence"/>
</dbReference>
<evidence type="ECO:0000313" key="2">
    <source>
        <dbReference type="Proteomes" id="UP000268093"/>
    </source>
</evidence>